<evidence type="ECO:0000313" key="2">
    <source>
        <dbReference type="EMBL" id="CAB4193799.1"/>
    </source>
</evidence>
<gene>
    <name evidence="2" type="ORF">UFOVP1247_170</name>
    <name evidence="1" type="ORF">UFOVP970_210</name>
</gene>
<protein>
    <submittedName>
        <fullName evidence="1">Uncharacterized protein</fullName>
    </submittedName>
</protein>
<accession>A0A6J5PUJ4</accession>
<name>A0A6J5PUJ4_9CAUD</name>
<dbReference type="EMBL" id="LR797195">
    <property type="protein sequence ID" value="CAB4193799.1"/>
    <property type="molecule type" value="Genomic_DNA"/>
</dbReference>
<proteinExistence type="predicted"/>
<sequence>MVGYIICGIALAISAIVIIRSKIIKSSRAKEYSDWQVGDQISLYRTDKLFSILGWEHSGFYIEKEGNTNKLDWDDFHFNKSAIWRRNHQACEKAMGKDPGFAPGLGAQENISGSIDGKSIDLLSETECQVYLKQALDTEDYELAEKIKKQMEKYR</sequence>
<dbReference type="EMBL" id="LR796916">
    <property type="protein sequence ID" value="CAB4175463.1"/>
    <property type="molecule type" value="Genomic_DNA"/>
</dbReference>
<organism evidence="1">
    <name type="scientific">uncultured Caudovirales phage</name>
    <dbReference type="NCBI Taxonomy" id="2100421"/>
    <lineage>
        <taxon>Viruses</taxon>
        <taxon>Duplodnaviria</taxon>
        <taxon>Heunggongvirae</taxon>
        <taxon>Uroviricota</taxon>
        <taxon>Caudoviricetes</taxon>
        <taxon>Peduoviridae</taxon>
        <taxon>Maltschvirus</taxon>
        <taxon>Maltschvirus maltsch</taxon>
    </lineage>
</organism>
<evidence type="ECO:0000313" key="1">
    <source>
        <dbReference type="EMBL" id="CAB4175463.1"/>
    </source>
</evidence>
<reference evidence="1" key="1">
    <citation type="submission" date="2020-05" db="EMBL/GenBank/DDBJ databases">
        <authorList>
            <person name="Chiriac C."/>
            <person name="Salcher M."/>
            <person name="Ghai R."/>
            <person name="Kavagutti S V."/>
        </authorList>
    </citation>
    <scope>NUCLEOTIDE SEQUENCE</scope>
</reference>